<reference evidence="6 7" key="1">
    <citation type="submission" date="2018-11" db="EMBL/GenBank/DDBJ databases">
        <authorList>
            <consortium name="Pathogen Informatics"/>
        </authorList>
    </citation>
    <scope>NUCLEOTIDE SEQUENCE [LARGE SCALE GENOMIC DNA]</scope>
</reference>
<evidence type="ECO:0000256" key="2">
    <source>
        <dbReference type="ARBA" id="ARBA00008479"/>
    </source>
</evidence>
<dbReference type="EMBL" id="UYWW01002858">
    <property type="protein sequence ID" value="VDM12225.1"/>
    <property type="molecule type" value="Genomic_DNA"/>
</dbReference>
<comment type="subcellular location">
    <subcellularLocation>
        <location evidence="1">Nucleus</location>
        <location evidence="1">Nucleolus</location>
    </subcellularLocation>
</comment>
<dbReference type="InParanoid" id="A0A3P7FSP0"/>
<gene>
    <name evidence="6" type="ORF">WBA_LOCUS5611</name>
</gene>
<organism evidence="6 7">
    <name type="scientific">Wuchereria bancrofti</name>
    <dbReference type="NCBI Taxonomy" id="6293"/>
    <lineage>
        <taxon>Eukaryota</taxon>
        <taxon>Metazoa</taxon>
        <taxon>Ecdysozoa</taxon>
        <taxon>Nematoda</taxon>
        <taxon>Chromadorea</taxon>
        <taxon>Rhabditida</taxon>
        <taxon>Spirurina</taxon>
        <taxon>Spiruromorpha</taxon>
        <taxon>Filarioidea</taxon>
        <taxon>Onchocercidae</taxon>
        <taxon>Wuchereria</taxon>
    </lineage>
</organism>
<name>A0A3P7FSP0_WUCBA</name>
<sequence length="272" mass="32119">MENCLSIVFLFLIKLRLSVLVLKRGRMRSVKHGRRKCRRRINYSKNSAAAKKKAMKRRKAMGGITCKQMRIAWDKNATIKQNMKAMGLAYDSNKLFPLGQSINKHCEEMEIDELKSYGSVKSQMLKTKSTVNEPKILEVIAALEKEAEEEKIKQEKGRSYRLLARDIEFCVYMIEKYGDDYEARTFQVFRTFENFCANMHLNLIRLFIQPEFYRFGNLKTLKVVLLQKMSHDARNIYQDTSKQIERKIRIFTQSPEYSKYLKITSQWHKLSI</sequence>
<dbReference type="PANTHER" id="PTHR13243">
    <property type="entry name" value="HSPC111 PROTEIN-RELATED"/>
    <property type="match status" value="1"/>
</dbReference>
<dbReference type="AlphaFoldDB" id="A0A3P7FSP0"/>
<dbReference type="OMA" id="IDYVKHM"/>
<dbReference type="InterPro" id="IPR019002">
    <property type="entry name" value="Ribosome_biogenesis_Nop16"/>
</dbReference>
<evidence type="ECO:0000256" key="4">
    <source>
        <dbReference type="ARBA" id="ARBA00023242"/>
    </source>
</evidence>
<keyword evidence="7" id="KW-1185">Reference proteome</keyword>
<dbReference type="Pfam" id="PF09420">
    <property type="entry name" value="Nop16"/>
    <property type="match status" value="2"/>
</dbReference>
<dbReference type="GO" id="GO:0005730">
    <property type="term" value="C:nucleolus"/>
    <property type="evidence" value="ECO:0007669"/>
    <property type="project" value="UniProtKB-SubCell"/>
</dbReference>
<keyword evidence="4" id="KW-0539">Nucleus</keyword>
<dbReference type="PANTHER" id="PTHR13243:SF1">
    <property type="entry name" value="NUCLEOLAR PROTEIN 16"/>
    <property type="match status" value="1"/>
</dbReference>
<evidence type="ECO:0000313" key="7">
    <source>
        <dbReference type="Proteomes" id="UP000270924"/>
    </source>
</evidence>
<dbReference type="OrthoDB" id="285729at2759"/>
<evidence type="ECO:0000256" key="5">
    <source>
        <dbReference type="SAM" id="SignalP"/>
    </source>
</evidence>
<protein>
    <recommendedName>
        <fullName evidence="3">Nucleolar protein 16</fullName>
    </recommendedName>
</protein>
<feature type="signal peptide" evidence="5">
    <location>
        <begin position="1"/>
        <end position="18"/>
    </location>
</feature>
<dbReference type="GO" id="GO:0042273">
    <property type="term" value="P:ribosomal large subunit biogenesis"/>
    <property type="evidence" value="ECO:0007669"/>
    <property type="project" value="TreeGrafter"/>
</dbReference>
<evidence type="ECO:0000256" key="1">
    <source>
        <dbReference type="ARBA" id="ARBA00004604"/>
    </source>
</evidence>
<evidence type="ECO:0000256" key="3">
    <source>
        <dbReference type="ARBA" id="ARBA00015522"/>
    </source>
</evidence>
<proteinExistence type="inferred from homology"/>
<dbReference type="Proteomes" id="UP000270924">
    <property type="component" value="Unassembled WGS sequence"/>
</dbReference>
<accession>A0A3P7FSP0</accession>
<dbReference type="FunCoup" id="A0A3P7FSP0">
    <property type="interactions" value="1533"/>
</dbReference>
<evidence type="ECO:0000313" key="6">
    <source>
        <dbReference type="EMBL" id="VDM12225.1"/>
    </source>
</evidence>
<feature type="chain" id="PRO_5018247055" description="Nucleolar protein 16" evidence="5">
    <location>
        <begin position="19"/>
        <end position="272"/>
    </location>
</feature>
<comment type="similarity">
    <text evidence="2">Belongs to the NOP16 family.</text>
</comment>
<keyword evidence="5" id="KW-0732">Signal</keyword>